<dbReference type="SUPFAM" id="SSF52058">
    <property type="entry name" value="L domain-like"/>
    <property type="match status" value="1"/>
</dbReference>
<dbReference type="AlphaFoldDB" id="A0AAU8DZJ6"/>
<gene>
    <name evidence="5" type="ORF">ABVN21_20950</name>
</gene>
<evidence type="ECO:0000256" key="1">
    <source>
        <dbReference type="ARBA" id="ARBA00022614"/>
    </source>
</evidence>
<proteinExistence type="predicted"/>
<name>A0AAU8DZJ6_9PSED</name>
<dbReference type="InterPro" id="IPR046673">
    <property type="entry name" value="ToxA_N"/>
</dbReference>
<dbReference type="Gene3D" id="3.80.10.10">
    <property type="entry name" value="Ribonuclease Inhibitor"/>
    <property type="match status" value="1"/>
</dbReference>
<organism evidence="5">
    <name type="scientific">Pseudomonas sp. MYb327</name>
    <dbReference type="NCBI Taxonomy" id="2745230"/>
    <lineage>
        <taxon>Bacteria</taxon>
        <taxon>Pseudomonadati</taxon>
        <taxon>Pseudomonadota</taxon>
        <taxon>Gammaproteobacteria</taxon>
        <taxon>Pseudomonadales</taxon>
        <taxon>Pseudomonadaceae</taxon>
        <taxon>Pseudomonas</taxon>
    </lineage>
</organism>
<evidence type="ECO:0000256" key="2">
    <source>
        <dbReference type="ARBA" id="ARBA00022737"/>
    </source>
</evidence>
<evidence type="ECO:0000259" key="4">
    <source>
        <dbReference type="Pfam" id="PF20178"/>
    </source>
</evidence>
<feature type="compositionally biased region" description="Acidic residues" evidence="3">
    <location>
        <begin position="1245"/>
        <end position="1254"/>
    </location>
</feature>
<dbReference type="PANTHER" id="PTHR48051:SF1">
    <property type="entry name" value="RAS SUPPRESSOR PROTEIN 1"/>
    <property type="match status" value="1"/>
</dbReference>
<feature type="region of interest" description="Disordered" evidence="3">
    <location>
        <begin position="1245"/>
        <end position="1268"/>
    </location>
</feature>
<dbReference type="InterPro" id="IPR032675">
    <property type="entry name" value="LRR_dom_sf"/>
</dbReference>
<reference evidence="5" key="1">
    <citation type="submission" date="2024-06" db="EMBL/GenBank/DDBJ databases">
        <title>The Caenorhabditis elegans bacterial microbiome influences microsporidia infection through nutrient limitation and inhibiting parasite invasion.</title>
        <authorList>
            <person name="Tamim El Jarkass H."/>
            <person name="Castelblanco S."/>
            <person name="Kaur M."/>
            <person name="Wan Y.C."/>
            <person name="Ellis A.E."/>
            <person name="Sheldon R.D."/>
            <person name="Lien E.C."/>
            <person name="Burton N.O."/>
            <person name="Wright G.D."/>
            <person name="Reinke A.W."/>
        </authorList>
    </citation>
    <scope>NUCLEOTIDE SEQUENCE</scope>
    <source>
        <strain evidence="5">MYb327</strain>
    </source>
</reference>
<evidence type="ECO:0000313" key="5">
    <source>
        <dbReference type="EMBL" id="XCG73197.1"/>
    </source>
</evidence>
<dbReference type="EMBL" id="CP159258">
    <property type="protein sequence ID" value="XCG73197.1"/>
    <property type="molecule type" value="Genomic_DNA"/>
</dbReference>
<keyword evidence="2" id="KW-0677">Repeat</keyword>
<dbReference type="Pfam" id="PF20178">
    <property type="entry name" value="ToxA_N"/>
    <property type="match status" value="1"/>
</dbReference>
<feature type="domain" description="Dermonecrotic toxin N-terminal" evidence="4">
    <location>
        <begin position="12"/>
        <end position="262"/>
    </location>
</feature>
<dbReference type="PANTHER" id="PTHR48051">
    <property type="match status" value="1"/>
</dbReference>
<dbReference type="InterPro" id="IPR050216">
    <property type="entry name" value="LRR_domain-containing"/>
</dbReference>
<evidence type="ECO:0000256" key="3">
    <source>
        <dbReference type="SAM" id="MobiDB-lite"/>
    </source>
</evidence>
<sequence>MSQTKLDRVFEPLADVRRFAEPLLKRILKDRFGVELDVTRTYLRLYLPKGILPGYQVKTLSLLDAALNNFETKEAVENYFDDASCFISGPDNLGHFSNSPVNKQIKVSEYISMCRELDIGGQYSRELEAILLPRDAVAKNGLEYRVKTSQKDAFRAAVLMARMKGDIGTDSESSLLRLLEGASIPFLQCHQLQVMTAKLTGVMVLAGDLEHSSSVEPLVVYIPNDPQHPLKEYPSTLAFAAVLTEQLRAPAYQRFFARFIAHEQRGHFFAALDQQLNVVKWNPPQPDDPQPAWRRVPVENPRLRFHSHRIEGDPWQWLYQDALNKILNDARIIAVPTADEDRQSRWALWVSLEKVASIVVQVAALVAMPFVPFLGELMLAYTTYQLLDDAFTGILDWAEGQVSEAAGHLLSIGENLAQLAAFIGGATVAGKILAIKPSAFVEGLKPVVFDDGRTRLWYPDLQPYTHPVLLADDVPDELGLRHQAGKTFLPLEGRNYEVIAEPESAAYHVRHPQRPNAYRPRLNHNGAGAWAHEVERPMEWQGAQLFRRLGHSVAEFSDDTARRILSVSGIDEAMLRHMHVHAQRPPALLEDTIRRFKLDQRIELFNTQMASPDSAVYAKADVHLQLHLLKTQKVDLPEQRLRGGDVIATVLEVVPEREQKILMGLSSSSGDALPGRQVCADLLRNRMARWAQEYRASLFNSVEESFESAANSSTQQMRRIFPDLPRSVAQELWREATAGDRLHLLNNPGIPRRMASEALFYLRELRLNRACEGLYLHAVSTADSDMLALHMLETLEGWNPAVRLEVRDGDVDGVLLDSIGSVDAPIRKVLVKQAGRYETYDDKSQQLHGLDDLFGAVQHALPQPEREALGFPHVGQGHELEQAVIRLPLLPRAELRTLFGQPPLAADSHSPMRLAVGRAGYLLGGGDFKPVNTLTFEQRLRALFPALSEEDMAALRSERLSGEPLLAITRLENEYLTLVNELELWVQDVPSLHPITGLPLDAGIIAEQTLKRRAFMEELKASWSRKPTPASPYEPYHFYLYLDIIGELPELSADFSHVTELVLGSRLQPLRGDGFLKSFTGLQFLTLEGIELSSFPMDIYQMRGLVSLTLDRCALRLSEATAEGLSRIESLELLSLNDNPLGISPHLGYMKGLRDLYLRNTGITEVPSGLFDLERLSRADLTFNEIVDLPEEFFEVPDTRALDIDLSDNPLGFESIAGLKEYLAQASLDREISVRFDGAPEVEEALIDSEDESTDSAISSGAESDVER</sequence>
<keyword evidence="1" id="KW-0433">Leucine-rich repeat</keyword>
<dbReference type="GO" id="GO:0005737">
    <property type="term" value="C:cytoplasm"/>
    <property type="evidence" value="ECO:0007669"/>
    <property type="project" value="TreeGrafter"/>
</dbReference>
<protein>
    <submittedName>
        <fullName evidence="5">DUF6543 domain-containing protein</fullName>
    </submittedName>
</protein>
<dbReference type="RefSeq" id="WP_339554317.1">
    <property type="nucleotide sequence ID" value="NZ_CP159258.1"/>
</dbReference>
<accession>A0AAU8DZJ6</accession>